<dbReference type="EMBL" id="QICA01000018">
    <property type="protein sequence ID" value="RNL36857.1"/>
    <property type="molecule type" value="Genomic_DNA"/>
</dbReference>
<name>A0A3N0APT3_9ACTN</name>
<evidence type="ECO:0000313" key="1">
    <source>
        <dbReference type="EMBL" id="RNL36857.1"/>
    </source>
</evidence>
<dbReference type="PANTHER" id="PTHR36932:SF1">
    <property type="entry name" value="CAPSULAR POLYSACCHARIDE BIOSYNTHESIS PROTEIN"/>
    <property type="match status" value="1"/>
</dbReference>
<dbReference type="InterPro" id="IPR053158">
    <property type="entry name" value="CapK_Type1_Caps_Biosynth"/>
</dbReference>
<proteinExistence type="predicted"/>
<accession>A0A3N0APT3</accession>
<dbReference type="AlphaFoldDB" id="A0A3N0APT3"/>
<evidence type="ECO:0000313" key="2">
    <source>
        <dbReference type="Proteomes" id="UP000278327"/>
    </source>
</evidence>
<dbReference type="Proteomes" id="UP000278327">
    <property type="component" value="Unassembled WGS sequence"/>
</dbReference>
<keyword evidence="2" id="KW-1185">Reference proteome</keyword>
<dbReference type="RefSeq" id="WP_117283532.1">
    <property type="nucleotide sequence ID" value="NZ_JAMTCE010000024.1"/>
</dbReference>
<gene>
    <name evidence="1" type="ORF">DMP10_09890</name>
</gene>
<dbReference type="SUPFAM" id="SSF56801">
    <property type="entry name" value="Acetyl-CoA synthetase-like"/>
    <property type="match status" value="1"/>
</dbReference>
<reference evidence="1 2" key="1">
    <citation type="journal article" date="2019" name="Microbiol. Resour. Announc.">
        <title>Draft Genome Sequences of Type Strains of Gordonibacter faecihominis, Paraeggerthella hongkongensis, Parvibacter caecicola,Slackia equolifaciens, Slackia faecicanis, and Slackia isoflavoniconvertens.</title>
        <authorList>
            <person name="Danylec N."/>
            <person name="Stoll D.A."/>
            <person name="Dotsch A."/>
            <person name="Huch M."/>
        </authorList>
    </citation>
    <scope>NUCLEOTIDE SEQUENCE [LARGE SCALE GENOMIC DNA]</scope>
    <source>
        <strain evidence="1 2">DSM 18785</strain>
    </source>
</reference>
<organism evidence="1 2">
    <name type="scientific">Adlercreutzia equolifaciens subsp. celatus DSM 18785</name>
    <dbReference type="NCBI Taxonomy" id="1121021"/>
    <lineage>
        <taxon>Bacteria</taxon>
        <taxon>Bacillati</taxon>
        <taxon>Actinomycetota</taxon>
        <taxon>Coriobacteriia</taxon>
        <taxon>Eggerthellales</taxon>
        <taxon>Eggerthellaceae</taxon>
        <taxon>Adlercreutzia</taxon>
    </lineage>
</organism>
<evidence type="ECO:0008006" key="3">
    <source>
        <dbReference type="Google" id="ProtNLM"/>
    </source>
</evidence>
<sequence>MSLTDIYFKAPVWLQNAACASVSVLNYRERYGGSFPDIMAEYRERRGWSADRLADYRDRRLRKMVDHCYRTVPYYTRLFNELGVAPSRIKTIDDLRLLPVLSKDDVRVCPDDFLSNDYRGKRLIHRHTSGTTGSSFQFVMDPSAYREQWAVVWRYWEGLGIEFGKTHAMFGTRRIVAPSRTRPPFWRSKAALGEIYFSAFHESGDLIAHYFDEIEARHLEWIHGYPSLVTPLASYMVESGKRLSRPLRHLTLAAESLLPHQRSLMVEAFGVEPRMHYASSEGVANASQSSAGERYYIDEDYAVTEVVPVDGSDECIIVGTSLTNYAMPLLRWRMQDVAQEATDERGYRYLAKVEGRVEDYLLLPSGRKIGKLDHVFKDTRHFREAQIHQLPDYSVELIVVATRGDTAADEEIARRELRESGCDVPVSFCYVDCIPKTKAGKLKFVVSEVVEGRSGVRPS</sequence>
<dbReference type="Gene3D" id="3.40.50.12780">
    <property type="entry name" value="N-terminal domain of ligase-like"/>
    <property type="match status" value="1"/>
</dbReference>
<comment type="caution">
    <text evidence="1">The sequence shown here is derived from an EMBL/GenBank/DDBJ whole genome shotgun (WGS) entry which is preliminary data.</text>
</comment>
<protein>
    <recommendedName>
        <fullName evidence="3">Phenylacetate--CoA ligase family protein</fullName>
    </recommendedName>
</protein>
<dbReference type="InterPro" id="IPR042099">
    <property type="entry name" value="ANL_N_sf"/>
</dbReference>
<dbReference type="PANTHER" id="PTHR36932">
    <property type="entry name" value="CAPSULAR POLYSACCHARIDE BIOSYNTHESIS PROTEIN"/>
    <property type="match status" value="1"/>
</dbReference>